<name>A0A7J0FHT1_9ERIC</name>
<dbReference type="EMBL" id="BJWL01000012">
    <property type="protein sequence ID" value="GFY98252.1"/>
    <property type="molecule type" value="Genomic_DNA"/>
</dbReference>
<reference evidence="2 3" key="1">
    <citation type="submission" date="2019-07" db="EMBL/GenBank/DDBJ databases">
        <title>De Novo Assembly of kiwifruit Actinidia rufa.</title>
        <authorList>
            <person name="Sugita-Konishi S."/>
            <person name="Sato K."/>
            <person name="Mori E."/>
            <person name="Abe Y."/>
            <person name="Kisaki G."/>
            <person name="Hamano K."/>
            <person name="Suezawa K."/>
            <person name="Otani M."/>
            <person name="Fukuda T."/>
            <person name="Manabe T."/>
            <person name="Gomi K."/>
            <person name="Tabuchi M."/>
            <person name="Akimitsu K."/>
            <person name="Kataoka I."/>
        </authorList>
    </citation>
    <scope>NUCLEOTIDE SEQUENCE [LARGE SCALE GENOMIC DNA]</scope>
    <source>
        <strain evidence="3">cv. Fuchu</strain>
    </source>
</reference>
<feature type="region of interest" description="Disordered" evidence="1">
    <location>
        <begin position="164"/>
        <end position="220"/>
    </location>
</feature>
<dbReference type="SUPFAM" id="SSF48371">
    <property type="entry name" value="ARM repeat"/>
    <property type="match status" value="1"/>
</dbReference>
<dbReference type="PANTHER" id="PTHR37743">
    <property type="entry name" value="ARM REPEAT SUPERFAMILY PROTEIN"/>
    <property type="match status" value="1"/>
</dbReference>
<dbReference type="PANTHER" id="PTHR37743:SF1">
    <property type="entry name" value="ARM REPEAT SUPERFAMILY PROTEIN"/>
    <property type="match status" value="1"/>
</dbReference>
<evidence type="ECO:0000313" key="3">
    <source>
        <dbReference type="Proteomes" id="UP000585474"/>
    </source>
</evidence>
<evidence type="ECO:0000313" key="2">
    <source>
        <dbReference type="EMBL" id="GFY98252.1"/>
    </source>
</evidence>
<dbReference type="Proteomes" id="UP000585474">
    <property type="component" value="Unassembled WGS sequence"/>
</dbReference>
<organism evidence="2 3">
    <name type="scientific">Actinidia rufa</name>
    <dbReference type="NCBI Taxonomy" id="165716"/>
    <lineage>
        <taxon>Eukaryota</taxon>
        <taxon>Viridiplantae</taxon>
        <taxon>Streptophyta</taxon>
        <taxon>Embryophyta</taxon>
        <taxon>Tracheophyta</taxon>
        <taxon>Spermatophyta</taxon>
        <taxon>Magnoliopsida</taxon>
        <taxon>eudicotyledons</taxon>
        <taxon>Gunneridae</taxon>
        <taxon>Pentapetalae</taxon>
        <taxon>asterids</taxon>
        <taxon>Ericales</taxon>
        <taxon>Actinidiaceae</taxon>
        <taxon>Actinidia</taxon>
    </lineage>
</organism>
<comment type="caution">
    <text evidence="2">The sequence shown here is derived from an EMBL/GenBank/DDBJ whole genome shotgun (WGS) entry which is preliminary data.</text>
</comment>
<evidence type="ECO:0000256" key="1">
    <source>
        <dbReference type="SAM" id="MobiDB-lite"/>
    </source>
</evidence>
<dbReference type="OrthoDB" id="79603at2759"/>
<proteinExistence type="predicted"/>
<sequence>MRLLVLHSADEDVIDGAVCILKSVIFRTNISLAGSSPTDTREMDVVLPLLLHLLDERDGTSRAVVALIAEYCSISTDNRGLQDVLKRLASGDVIQRRNAIDVISELFRITPDLMNIYCKQDIANHLLERLGDEELVIRAQASNLIAIMADKLLVEGLHGALTNTSLQGEGLQSPRPSPTPSSEVRDSMEPPLPTRSSVEPSPTVRNISTLSAQDKPPLKATTTLPRLRAWPRHLYWDQRRNVAWRLE</sequence>
<dbReference type="InterPro" id="IPR011989">
    <property type="entry name" value="ARM-like"/>
</dbReference>
<keyword evidence="3" id="KW-1185">Reference proteome</keyword>
<protein>
    <submittedName>
        <fullName evidence="2">ARM repeat superfamily protein</fullName>
    </submittedName>
</protein>
<gene>
    <name evidence="2" type="ORF">Acr_12g0007930</name>
</gene>
<dbReference type="InterPro" id="IPR016024">
    <property type="entry name" value="ARM-type_fold"/>
</dbReference>
<dbReference type="Gene3D" id="1.25.10.10">
    <property type="entry name" value="Leucine-rich Repeat Variant"/>
    <property type="match status" value="1"/>
</dbReference>
<dbReference type="AlphaFoldDB" id="A0A7J0FHT1"/>
<accession>A0A7J0FHT1</accession>
<feature type="compositionally biased region" description="Polar residues" evidence="1">
    <location>
        <begin position="194"/>
        <end position="212"/>
    </location>
</feature>